<comment type="similarity">
    <text evidence="1">Belongs to the mycobacterial PPE family.</text>
</comment>
<dbReference type="InterPro" id="IPR043641">
    <property type="entry name" value="PPE-PPW_C"/>
</dbReference>
<dbReference type="Pfam" id="PF00823">
    <property type="entry name" value="PPE"/>
    <property type="match status" value="1"/>
</dbReference>
<evidence type="ECO:0008006" key="7">
    <source>
        <dbReference type="Google" id="ProtNLM"/>
    </source>
</evidence>
<sequence>MTAPVWLASPPEVHSALLSAGPGPGPLLEAASAWSAMSIEYAEVAAELDAVLAGVEAAAWQGPSAQQYAAAHVPYLSWLTESAAKSTAAAAVHQTAAAAYTTALAGMPTLAELATNHAVHATLVATNFFGVNTIPIALNEADYARMWVQAAEMMTVYQGVADAALASVPPATPAPPIVAPGTAEAAAGTSWEQQIADWLTQFNMGLADPIAKWLWAQLGVDGYPIEAFPFASAVTQMLAQIPGMSPILAGALGWTTFHTLMLLWPMGQIAVQMAIPIVMAAAPALAAAAGLGALGAIGAVGGVEQAVEPTPALPVTGGVAGAPVLSTVVPAGAEVCACADPISSAGPTAPGTVSGGMPAGGGAAGGGPGVGFGPTSCLYLVSSASSSARQSSGSRRSRSAEEDASESQGAPGEAQTEALAQKRQRRQRAQQRGFGDEYMDMNIGVAPDWSAPGGSASLDGGEAKVGPPHAPGASDSGAGPLGFAGTATAVRRRAAGITVLAGDGLDNEPRMPMLPGGWGEDSE</sequence>
<dbReference type="PANTHER" id="PTHR46766">
    <property type="entry name" value="GLUTAMINE-RICH PROTEIN 2"/>
    <property type="match status" value="1"/>
</dbReference>
<dbReference type="Proteomes" id="UP000093759">
    <property type="component" value="Unassembled WGS sequence"/>
</dbReference>
<organism evidence="5 6">
    <name type="scientific">Mycolicibacter sinensis (strain JDM601)</name>
    <name type="common">Mycobacterium sinense</name>
    <dbReference type="NCBI Taxonomy" id="875328"/>
    <lineage>
        <taxon>Bacteria</taxon>
        <taxon>Bacillati</taxon>
        <taxon>Actinomycetota</taxon>
        <taxon>Actinomycetes</taxon>
        <taxon>Mycobacteriales</taxon>
        <taxon>Mycobacteriaceae</taxon>
        <taxon>Mycolicibacter</taxon>
    </lineage>
</organism>
<dbReference type="EMBL" id="LZMF01000126">
    <property type="protein sequence ID" value="OBK84500.1"/>
    <property type="molecule type" value="Genomic_DNA"/>
</dbReference>
<gene>
    <name evidence="5" type="ORF">A5648_09070</name>
</gene>
<dbReference type="Pfam" id="PF18878">
    <property type="entry name" value="PPE-PPW"/>
    <property type="match status" value="1"/>
</dbReference>
<dbReference type="PANTHER" id="PTHR46766:SF1">
    <property type="entry name" value="GLUTAMINE-RICH PROTEIN 2"/>
    <property type="match status" value="1"/>
</dbReference>
<dbReference type="AlphaFoldDB" id="A0A1A3TPB4"/>
<feature type="region of interest" description="Disordered" evidence="2">
    <location>
        <begin position="388"/>
        <end position="479"/>
    </location>
</feature>
<feature type="domain" description="PPE-PPW subfamily C-terminal" evidence="4">
    <location>
        <begin position="473"/>
        <end position="518"/>
    </location>
</feature>
<dbReference type="InterPro" id="IPR000030">
    <property type="entry name" value="PPE_dom"/>
</dbReference>
<dbReference type="RefSeq" id="WP_065025752.1">
    <property type="nucleotide sequence ID" value="NZ_LZMF01000126.1"/>
</dbReference>
<reference evidence="6" key="1">
    <citation type="submission" date="2016-06" db="EMBL/GenBank/DDBJ databases">
        <authorList>
            <person name="Sutton G."/>
            <person name="Brinkac L."/>
            <person name="Sanka R."/>
            <person name="Adams M."/>
            <person name="Lau E."/>
            <person name="Garcia-Basteiro A."/>
            <person name="Lopez-Varela E."/>
            <person name="Palencia S."/>
        </authorList>
    </citation>
    <scope>NUCLEOTIDE SEQUENCE [LARGE SCALE GENOMIC DNA]</scope>
    <source>
        <strain evidence="6">1274684.2</strain>
    </source>
</reference>
<accession>A0A1A3TPB4</accession>
<dbReference type="Gene3D" id="1.20.1260.20">
    <property type="entry name" value="PPE superfamily"/>
    <property type="match status" value="1"/>
</dbReference>
<evidence type="ECO:0000259" key="4">
    <source>
        <dbReference type="Pfam" id="PF18878"/>
    </source>
</evidence>
<name>A0A1A3TPB4_MYCSD</name>
<evidence type="ECO:0000259" key="3">
    <source>
        <dbReference type="Pfam" id="PF00823"/>
    </source>
</evidence>
<evidence type="ECO:0000313" key="5">
    <source>
        <dbReference type="EMBL" id="OBK84500.1"/>
    </source>
</evidence>
<feature type="region of interest" description="Disordered" evidence="2">
    <location>
        <begin position="501"/>
        <end position="523"/>
    </location>
</feature>
<evidence type="ECO:0000256" key="2">
    <source>
        <dbReference type="SAM" id="MobiDB-lite"/>
    </source>
</evidence>
<feature type="domain" description="PPE" evidence="3">
    <location>
        <begin position="6"/>
        <end position="169"/>
    </location>
</feature>
<dbReference type="FunFam" id="1.20.1260.20:FF:000001">
    <property type="entry name" value="PPE family protein PPE41"/>
    <property type="match status" value="1"/>
</dbReference>
<evidence type="ECO:0000313" key="6">
    <source>
        <dbReference type="Proteomes" id="UP000093759"/>
    </source>
</evidence>
<comment type="caution">
    <text evidence="5">The sequence shown here is derived from an EMBL/GenBank/DDBJ whole genome shotgun (WGS) entry which is preliminary data.</text>
</comment>
<dbReference type="GO" id="GO:0052572">
    <property type="term" value="P:response to host immune response"/>
    <property type="evidence" value="ECO:0007669"/>
    <property type="project" value="TreeGrafter"/>
</dbReference>
<protein>
    <recommendedName>
        <fullName evidence="7">PPE family protein</fullName>
    </recommendedName>
</protein>
<proteinExistence type="inferred from homology"/>
<evidence type="ECO:0000256" key="1">
    <source>
        <dbReference type="ARBA" id="ARBA00010652"/>
    </source>
</evidence>
<dbReference type="SUPFAM" id="SSF140459">
    <property type="entry name" value="PE/PPE dimer-like"/>
    <property type="match status" value="1"/>
</dbReference>
<dbReference type="InterPro" id="IPR038332">
    <property type="entry name" value="PPE_sf"/>
</dbReference>